<dbReference type="Proteomes" id="UP001627154">
    <property type="component" value="Unassembled WGS sequence"/>
</dbReference>
<name>A0ABD2VSW0_9HYME</name>
<proteinExistence type="predicted"/>
<dbReference type="AlphaFoldDB" id="A0ABD2VSW0"/>
<accession>A0ABD2VSW0</accession>
<dbReference type="EMBL" id="JBJJXI010000181">
    <property type="protein sequence ID" value="KAL3383824.1"/>
    <property type="molecule type" value="Genomic_DNA"/>
</dbReference>
<feature type="region of interest" description="Disordered" evidence="1">
    <location>
        <begin position="1"/>
        <end position="33"/>
    </location>
</feature>
<gene>
    <name evidence="2" type="ORF">TKK_020194</name>
</gene>
<evidence type="ECO:0000256" key="1">
    <source>
        <dbReference type="SAM" id="MobiDB-lite"/>
    </source>
</evidence>
<evidence type="ECO:0000313" key="3">
    <source>
        <dbReference type="Proteomes" id="UP001627154"/>
    </source>
</evidence>
<reference evidence="2 3" key="1">
    <citation type="journal article" date="2024" name="bioRxiv">
        <title>A reference genome for Trichogramma kaykai: A tiny desert-dwelling parasitoid wasp with competing sex-ratio distorters.</title>
        <authorList>
            <person name="Culotta J."/>
            <person name="Lindsey A.R."/>
        </authorList>
    </citation>
    <scope>NUCLEOTIDE SEQUENCE [LARGE SCALE GENOMIC DNA]</scope>
    <source>
        <strain evidence="2 3">KSX58</strain>
    </source>
</reference>
<organism evidence="2 3">
    <name type="scientific">Trichogramma kaykai</name>
    <dbReference type="NCBI Taxonomy" id="54128"/>
    <lineage>
        <taxon>Eukaryota</taxon>
        <taxon>Metazoa</taxon>
        <taxon>Ecdysozoa</taxon>
        <taxon>Arthropoda</taxon>
        <taxon>Hexapoda</taxon>
        <taxon>Insecta</taxon>
        <taxon>Pterygota</taxon>
        <taxon>Neoptera</taxon>
        <taxon>Endopterygota</taxon>
        <taxon>Hymenoptera</taxon>
        <taxon>Apocrita</taxon>
        <taxon>Proctotrupomorpha</taxon>
        <taxon>Chalcidoidea</taxon>
        <taxon>Trichogrammatidae</taxon>
        <taxon>Trichogramma</taxon>
    </lineage>
</organism>
<keyword evidence="3" id="KW-1185">Reference proteome</keyword>
<evidence type="ECO:0000313" key="2">
    <source>
        <dbReference type="EMBL" id="KAL3383824.1"/>
    </source>
</evidence>
<sequence length="157" mass="17893">MKVQPKRRKIDLDIDPESPELPDNHNISETMEESTEKCEAFDHSKSALHNLELTSKAVSQHMMNEKCEVISKVASQCKIIEKNSNFDSSASLSTIECLQEQFDSDDEMMIKRTFEVVVDVHYTQDGIQVNPFSLDKTIKKMSTLKDDDEPSPPEKSQ</sequence>
<protein>
    <submittedName>
        <fullName evidence="2">Uncharacterized protein</fullName>
    </submittedName>
</protein>
<comment type="caution">
    <text evidence="2">The sequence shown here is derived from an EMBL/GenBank/DDBJ whole genome shotgun (WGS) entry which is preliminary data.</text>
</comment>